<accession>A0A8C3Y567</accession>
<dbReference type="Proteomes" id="UP000694563">
    <property type="component" value="Chromosome 39"/>
</dbReference>
<dbReference type="SUPFAM" id="SSF52540">
    <property type="entry name" value="P-loop containing nucleoside triphosphate hydrolases"/>
    <property type="match status" value="1"/>
</dbReference>
<keyword evidence="6" id="KW-1185">Reference proteome</keyword>
<feature type="region of interest" description="Disordered" evidence="4">
    <location>
        <begin position="432"/>
        <end position="451"/>
    </location>
</feature>
<dbReference type="AlphaFoldDB" id="A0A8C3Y567"/>
<dbReference type="GO" id="GO:0000184">
    <property type="term" value="P:nuclear-transcribed mRNA catabolic process, nonsense-mediated decay"/>
    <property type="evidence" value="ECO:0007669"/>
    <property type="project" value="UniProtKB-KW"/>
</dbReference>
<evidence type="ECO:0000256" key="1">
    <source>
        <dbReference type="ARBA" id="ARBA00007712"/>
    </source>
</evidence>
<evidence type="ECO:0000256" key="2">
    <source>
        <dbReference type="ARBA" id="ARBA00023161"/>
    </source>
</evidence>
<evidence type="ECO:0000313" key="5">
    <source>
        <dbReference type="Ensembl" id="ENSCUSP00005018125.1"/>
    </source>
</evidence>
<dbReference type="InterPro" id="IPR039177">
    <property type="entry name" value="SMG9"/>
</dbReference>
<organism evidence="5 6">
    <name type="scientific">Catharus ustulatus</name>
    <name type="common">Russet-backed thrush</name>
    <name type="synonym">Hylocichla ustulatus</name>
    <dbReference type="NCBI Taxonomy" id="91951"/>
    <lineage>
        <taxon>Eukaryota</taxon>
        <taxon>Metazoa</taxon>
        <taxon>Chordata</taxon>
        <taxon>Craniata</taxon>
        <taxon>Vertebrata</taxon>
        <taxon>Euteleostomi</taxon>
        <taxon>Archelosauria</taxon>
        <taxon>Archosauria</taxon>
        <taxon>Dinosauria</taxon>
        <taxon>Saurischia</taxon>
        <taxon>Theropoda</taxon>
        <taxon>Coelurosauria</taxon>
        <taxon>Aves</taxon>
        <taxon>Neognathae</taxon>
        <taxon>Neoaves</taxon>
        <taxon>Telluraves</taxon>
        <taxon>Australaves</taxon>
        <taxon>Passeriformes</taxon>
        <taxon>Turdidae</taxon>
        <taxon>Catharus</taxon>
    </lineage>
</organism>
<reference evidence="5" key="1">
    <citation type="submission" date="2020-10" db="EMBL/GenBank/DDBJ databases">
        <title>Catharus ustulatus (Swainson's thrush) genome, bCatUst1, primary haplotype v2.</title>
        <authorList>
            <person name="Delmore K."/>
            <person name="Vafadar M."/>
            <person name="Formenti G."/>
            <person name="Chow W."/>
            <person name="Pelan S."/>
            <person name="Howe K."/>
            <person name="Rhie A."/>
            <person name="Mountcastle J."/>
            <person name="Haase B."/>
            <person name="Fedrigo O."/>
            <person name="Jarvis E.D."/>
        </authorList>
    </citation>
    <scope>NUCLEOTIDE SEQUENCE [LARGE SCALE GENOMIC DNA]</scope>
</reference>
<reference evidence="5" key="2">
    <citation type="submission" date="2025-08" db="UniProtKB">
        <authorList>
            <consortium name="Ensembl"/>
        </authorList>
    </citation>
    <scope>IDENTIFICATION</scope>
</reference>
<sequence length="543" mass="57691">MIDSSHTGRGSLWGRGLAPVGVSKILTASDGRGSTWVGVALSGRGGRGLADPAPPTGGGGGANGAPAEDPDHPGQAPGRAGETGGAWSPKKGRGVVWPHPHDVTPFFGQQQPPPAAPKAGPTQAPPPPAPAPPIVLMKARGEEGRGAGGGASAAAGEGPTQAPPLEREGPRPTQPVYQLHSRGLAPPAALDPAQAQARLAAPEKMKTSIKLVDEQMNWCDSALEFLLEQTDVLVVGALGLQGTGKSTVLSLLAGNQPEEDPRSFVFRPQPPELRERGGAQTGGIDLFVTQERVLFLDSQPILSPAHLDHLINNDRKLPPEFALPHAYVETQSLQIAAFLFTVCHVVLLVQDWFTDLGLYRFLQTAEMVKPPTPSPSHDGAASGAEEPSEYYPHLVFVQTRAPPESFSPRRLGQMQRVLGRLMAHSRLKYRGSLSMRDPSPTPGPAPPPPEAEVNLFLLPPLESEPEDTLPRAGKTSTNHSNLTCTSLSSPVLVHTGPYWSVLVHTGPYWSILVRTGRRFHYAARIWDGVKKSSALAEYGRLLG</sequence>
<keyword evidence="2" id="KW-0866">Nonsense-mediated mRNA decay</keyword>
<dbReference type="PANTHER" id="PTHR14270">
    <property type="entry name" value="NONSENSE-MEDIATED MRNA DECAY FACTOR SMG9"/>
    <property type="match status" value="1"/>
</dbReference>
<dbReference type="Ensembl" id="ENSCUST00005018802.1">
    <property type="protein sequence ID" value="ENSCUSP00005018125.1"/>
    <property type="gene ID" value="ENSCUSG00005011606.1"/>
</dbReference>
<feature type="compositionally biased region" description="Pro residues" evidence="4">
    <location>
        <begin position="123"/>
        <end position="133"/>
    </location>
</feature>
<feature type="compositionally biased region" description="Pro residues" evidence="4">
    <location>
        <begin position="439"/>
        <end position="450"/>
    </location>
</feature>
<proteinExistence type="inferred from homology"/>
<name>A0A8C3Y567_CATUS</name>
<evidence type="ECO:0000256" key="3">
    <source>
        <dbReference type="ARBA" id="ARBA00029510"/>
    </source>
</evidence>
<dbReference type="InterPro" id="IPR027417">
    <property type="entry name" value="P-loop_NTPase"/>
</dbReference>
<gene>
    <name evidence="5" type="primary">SMG9</name>
</gene>
<protein>
    <recommendedName>
        <fullName evidence="3">Nonsense-mediated mRNA decay factor SMG9</fullName>
    </recommendedName>
</protein>
<reference evidence="5" key="3">
    <citation type="submission" date="2025-09" db="UniProtKB">
        <authorList>
            <consortium name="Ensembl"/>
        </authorList>
    </citation>
    <scope>IDENTIFICATION</scope>
</reference>
<evidence type="ECO:0000313" key="6">
    <source>
        <dbReference type="Proteomes" id="UP000694563"/>
    </source>
</evidence>
<evidence type="ECO:0000256" key="4">
    <source>
        <dbReference type="SAM" id="MobiDB-lite"/>
    </source>
</evidence>
<dbReference type="PANTHER" id="PTHR14270:SF0">
    <property type="entry name" value="NONSENSE-MEDIATED MRNA DECAY FACTOR SMG9"/>
    <property type="match status" value="1"/>
</dbReference>
<feature type="region of interest" description="Disordered" evidence="4">
    <location>
        <begin position="28"/>
        <end position="175"/>
    </location>
</feature>
<comment type="similarity">
    <text evidence="1">Belongs to the SMG9 family.</text>
</comment>